<evidence type="ECO:0000313" key="9">
    <source>
        <dbReference type="EMBL" id="RFZ78093.1"/>
    </source>
</evidence>
<dbReference type="PANTHER" id="PTHR43133">
    <property type="entry name" value="RNA POLYMERASE ECF-TYPE SIGMA FACTO"/>
    <property type="match status" value="1"/>
</dbReference>
<dbReference type="Proteomes" id="UP000260680">
    <property type="component" value="Unassembled WGS sequence"/>
</dbReference>
<dbReference type="EMBL" id="BRPJ01000025">
    <property type="protein sequence ID" value="GLB29460.1"/>
    <property type="molecule type" value="Genomic_DNA"/>
</dbReference>
<evidence type="ECO:0000256" key="3">
    <source>
        <dbReference type="ARBA" id="ARBA00023082"/>
    </source>
</evidence>
<organism evidence="9 10">
    <name type="scientific">Lacrimispora amygdalina</name>
    <dbReference type="NCBI Taxonomy" id="253257"/>
    <lineage>
        <taxon>Bacteria</taxon>
        <taxon>Bacillati</taxon>
        <taxon>Bacillota</taxon>
        <taxon>Clostridia</taxon>
        <taxon>Lachnospirales</taxon>
        <taxon>Lachnospiraceae</taxon>
        <taxon>Lacrimispora</taxon>
    </lineage>
</organism>
<dbReference type="InterPro" id="IPR039425">
    <property type="entry name" value="RNA_pol_sigma-70-like"/>
</dbReference>
<reference evidence="8 11" key="2">
    <citation type="journal article" date="2024" name="Int. J. Syst. Evol. Microbiol.">
        <title>Lacrimispora brassicae sp. nov. isolated from fermented cabbage, and proposal of Clostridium indicum Gundawar et al. 2019 and Clostridium methoxybenzovorans Mechichi et al. 1999 as heterotypic synonyms of Lacrimispora amygdalina (Parshina et al. 2003) Haas and Blanchard 2020 and Lacrimispora indolis (McClung and McCoy 1957) Haas and Blanchard 2020, respectively.</title>
        <authorList>
            <person name="Kobayashi H."/>
            <person name="Tanizawa Y."/>
            <person name="Sakamoto M."/>
            <person name="Ohkuma M."/>
            <person name="Tohno M."/>
        </authorList>
    </citation>
    <scope>NUCLEOTIDE SEQUENCE [LARGE SCALE GENOMIC DNA]</scope>
    <source>
        <strain evidence="8 11">DSM 12857</strain>
    </source>
</reference>
<evidence type="ECO:0000259" key="6">
    <source>
        <dbReference type="Pfam" id="PF04542"/>
    </source>
</evidence>
<dbReference type="NCBIfam" id="TIGR02937">
    <property type="entry name" value="sigma70-ECF"/>
    <property type="match status" value="1"/>
</dbReference>
<proteinExistence type="inferred from homology"/>
<reference evidence="9 10" key="1">
    <citation type="submission" date="2018-07" db="EMBL/GenBank/DDBJ databases">
        <title>New species, Clostridium PI-S10-A1B.</title>
        <authorList>
            <person name="Krishna G."/>
            <person name="Summeta K."/>
            <person name="Shikha S."/>
            <person name="Prabhu P.B."/>
            <person name="Suresh K."/>
        </authorList>
    </citation>
    <scope>NUCLEOTIDE SEQUENCE [LARGE SCALE GENOMIC DNA]</scope>
    <source>
        <strain evidence="9 10">PI-S10-A1B</strain>
    </source>
</reference>
<keyword evidence="3" id="KW-0731">Sigma factor</keyword>
<sequence>MDEIERAYNQHAKAVYKYLLSLTHNEDLAEDLTQETFFRAMRTIGNYDGSCKLVVWLCQIAKHIWYQWLAKRSRWKQIEFTDEVPSYESPEISTVLRMEKTTLYKAIHALPEPMRELVHMRLTGEFSFAEIGEILGKNENWARTTYYRSKQKIIKEMERLK</sequence>
<feature type="domain" description="RNA polymerase sigma-70 region 2" evidence="6">
    <location>
        <begin position="8"/>
        <end position="74"/>
    </location>
</feature>
<dbReference type="SUPFAM" id="SSF88659">
    <property type="entry name" value="Sigma3 and sigma4 domains of RNA polymerase sigma factors"/>
    <property type="match status" value="1"/>
</dbReference>
<dbReference type="Gene3D" id="1.10.1740.10">
    <property type="match status" value="1"/>
</dbReference>
<dbReference type="InterPro" id="IPR014284">
    <property type="entry name" value="RNA_pol_sigma-70_dom"/>
</dbReference>
<gene>
    <name evidence="9" type="ORF">DS742_15230</name>
    <name evidence="8" type="ORF">LAD12857_13830</name>
</gene>
<evidence type="ECO:0000256" key="4">
    <source>
        <dbReference type="ARBA" id="ARBA00023125"/>
    </source>
</evidence>
<protein>
    <submittedName>
        <fullName evidence="8">RNA polymerase subunit sigma</fullName>
    </submittedName>
    <submittedName>
        <fullName evidence="9">Sigma-70 family RNA polymerase sigma factor</fullName>
    </submittedName>
</protein>
<dbReference type="OrthoDB" id="9795666at2"/>
<comment type="similarity">
    <text evidence="1">Belongs to the sigma-70 factor family. ECF subfamily.</text>
</comment>
<dbReference type="GO" id="GO:0016987">
    <property type="term" value="F:sigma factor activity"/>
    <property type="evidence" value="ECO:0007669"/>
    <property type="project" value="UniProtKB-KW"/>
</dbReference>
<keyword evidence="5" id="KW-0804">Transcription</keyword>
<dbReference type="RefSeq" id="WP_117417833.1">
    <property type="nucleotide sequence ID" value="NZ_BRPJ01000025.1"/>
</dbReference>
<dbReference type="InterPro" id="IPR013249">
    <property type="entry name" value="RNA_pol_sigma70_r4_t2"/>
</dbReference>
<evidence type="ECO:0000256" key="5">
    <source>
        <dbReference type="ARBA" id="ARBA00023163"/>
    </source>
</evidence>
<evidence type="ECO:0000313" key="11">
    <source>
        <dbReference type="Proteomes" id="UP001419084"/>
    </source>
</evidence>
<evidence type="ECO:0000256" key="2">
    <source>
        <dbReference type="ARBA" id="ARBA00023015"/>
    </source>
</evidence>
<dbReference type="EMBL" id="QOHO01000048">
    <property type="protein sequence ID" value="RFZ78093.1"/>
    <property type="molecule type" value="Genomic_DNA"/>
</dbReference>
<dbReference type="Pfam" id="PF08281">
    <property type="entry name" value="Sigma70_r4_2"/>
    <property type="match status" value="1"/>
</dbReference>
<dbReference type="Gene3D" id="1.10.10.10">
    <property type="entry name" value="Winged helix-like DNA-binding domain superfamily/Winged helix DNA-binding domain"/>
    <property type="match status" value="1"/>
</dbReference>
<dbReference type="Proteomes" id="UP001419084">
    <property type="component" value="Unassembled WGS sequence"/>
</dbReference>
<dbReference type="InterPro" id="IPR036388">
    <property type="entry name" value="WH-like_DNA-bd_sf"/>
</dbReference>
<dbReference type="PANTHER" id="PTHR43133:SF52">
    <property type="entry name" value="ECF RNA POLYMERASE SIGMA FACTOR SIGL"/>
    <property type="match status" value="1"/>
</dbReference>
<evidence type="ECO:0000313" key="8">
    <source>
        <dbReference type="EMBL" id="GLB29460.1"/>
    </source>
</evidence>
<accession>A0A3E2NAS5</accession>
<dbReference type="InterPro" id="IPR013324">
    <property type="entry name" value="RNA_pol_sigma_r3/r4-like"/>
</dbReference>
<dbReference type="InterPro" id="IPR013325">
    <property type="entry name" value="RNA_pol_sigma_r2"/>
</dbReference>
<keyword evidence="11" id="KW-1185">Reference proteome</keyword>
<dbReference type="SUPFAM" id="SSF88946">
    <property type="entry name" value="Sigma2 domain of RNA polymerase sigma factors"/>
    <property type="match status" value="1"/>
</dbReference>
<keyword evidence="2" id="KW-0805">Transcription regulation</keyword>
<keyword evidence="4" id="KW-0238">DNA-binding</keyword>
<comment type="caution">
    <text evidence="9">The sequence shown here is derived from an EMBL/GenBank/DDBJ whole genome shotgun (WGS) entry which is preliminary data.</text>
</comment>
<feature type="domain" description="RNA polymerase sigma factor 70 region 4 type 2" evidence="7">
    <location>
        <begin position="103"/>
        <end position="153"/>
    </location>
</feature>
<dbReference type="GO" id="GO:0003677">
    <property type="term" value="F:DNA binding"/>
    <property type="evidence" value="ECO:0007669"/>
    <property type="project" value="UniProtKB-KW"/>
</dbReference>
<evidence type="ECO:0000313" key="10">
    <source>
        <dbReference type="Proteomes" id="UP000260680"/>
    </source>
</evidence>
<dbReference type="GO" id="GO:0006352">
    <property type="term" value="P:DNA-templated transcription initiation"/>
    <property type="evidence" value="ECO:0007669"/>
    <property type="project" value="InterPro"/>
</dbReference>
<name>A0A3E2NAS5_9FIRM</name>
<dbReference type="Pfam" id="PF04542">
    <property type="entry name" value="Sigma70_r2"/>
    <property type="match status" value="1"/>
</dbReference>
<dbReference type="InterPro" id="IPR007627">
    <property type="entry name" value="RNA_pol_sigma70_r2"/>
</dbReference>
<evidence type="ECO:0000256" key="1">
    <source>
        <dbReference type="ARBA" id="ARBA00010641"/>
    </source>
</evidence>
<dbReference type="AlphaFoldDB" id="A0A3E2NAS5"/>
<evidence type="ECO:0000259" key="7">
    <source>
        <dbReference type="Pfam" id="PF08281"/>
    </source>
</evidence>